<evidence type="ECO:0000313" key="8">
    <source>
        <dbReference type="EMBL" id="KUJ11521.1"/>
    </source>
</evidence>
<feature type="domain" description="Phosphatidic acid phosphatase type 2/haloperoxidase" evidence="7">
    <location>
        <begin position="102"/>
        <end position="305"/>
    </location>
</feature>
<sequence length="311" mass="34520">MASRQLIKHATDWAVILISIIAALLLSDVNPDFHTFCVLDMNLSYPFRPSKLSLPVFILLSIILPVITIILVTIFTPFPSIQNSERNSRARIRKLRSLNAALLGLGVSLGTSTVVFTGVKSLTGKPRPNMLSICDPDLENIVKYTVGGVGVEFNRLWVMVTLDICRQRDTAALRDAFRSFPSGYATIAFAGLWYLSLFLCHRFGVEILPSSSPRNIQNIPRLENDEQHEPLLPSEAQLNDRASRPDSNQLEALPVYKLLLPYVPLGLAIFIAGTRYFDFRNHGFDVLAGAFVGSVTSYVGFKMYSTGNLLT</sequence>
<dbReference type="STRING" id="149040.A0A194WU83"/>
<feature type="transmembrane region" description="Helical" evidence="6">
    <location>
        <begin position="55"/>
        <end position="78"/>
    </location>
</feature>
<evidence type="ECO:0000256" key="1">
    <source>
        <dbReference type="ARBA" id="ARBA00004141"/>
    </source>
</evidence>
<comment type="similarity">
    <text evidence="2">Belongs to the PA-phosphatase related phosphoesterase family.</text>
</comment>
<evidence type="ECO:0000256" key="4">
    <source>
        <dbReference type="ARBA" id="ARBA00022989"/>
    </source>
</evidence>
<evidence type="ECO:0000259" key="7">
    <source>
        <dbReference type="Pfam" id="PF01569"/>
    </source>
</evidence>
<dbReference type="GeneID" id="28830149"/>
<dbReference type="InterPro" id="IPR000326">
    <property type="entry name" value="PAP2/HPO"/>
</dbReference>
<evidence type="ECO:0000256" key="6">
    <source>
        <dbReference type="SAM" id="Phobius"/>
    </source>
</evidence>
<feature type="transmembrane region" description="Helical" evidence="6">
    <location>
        <begin position="258"/>
        <end position="277"/>
    </location>
</feature>
<feature type="transmembrane region" description="Helical" evidence="6">
    <location>
        <begin position="183"/>
        <end position="205"/>
    </location>
</feature>
<dbReference type="InterPro" id="IPR043216">
    <property type="entry name" value="PAP-like"/>
</dbReference>
<dbReference type="OrthoDB" id="8907274at2759"/>
<dbReference type="GO" id="GO:0016020">
    <property type="term" value="C:membrane"/>
    <property type="evidence" value="ECO:0007669"/>
    <property type="project" value="UniProtKB-SubCell"/>
</dbReference>
<dbReference type="GO" id="GO:0008195">
    <property type="term" value="F:phosphatidate phosphatase activity"/>
    <property type="evidence" value="ECO:0007669"/>
    <property type="project" value="TreeGrafter"/>
</dbReference>
<dbReference type="InParanoid" id="A0A194WU83"/>
<dbReference type="Proteomes" id="UP000070700">
    <property type="component" value="Unassembled WGS sequence"/>
</dbReference>
<accession>A0A194WU83</accession>
<evidence type="ECO:0000256" key="2">
    <source>
        <dbReference type="ARBA" id="ARBA00008816"/>
    </source>
</evidence>
<proteinExistence type="inferred from homology"/>
<evidence type="ECO:0000256" key="3">
    <source>
        <dbReference type="ARBA" id="ARBA00022692"/>
    </source>
</evidence>
<name>A0A194WU83_MOLSC</name>
<dbReference type="GO" id="GO:0046839">
    <property type="term" value="P:phospholipid dephosphorylation"/>
    <property type="evidence" value="ECO:0007669"/>
    <property type="project" value="TreeGrafter"/>
</dbReference>
<dbReference type="GO" id="GO:0006644">
    <property type="term" value="P:phospholipid metabolic process"/>
    <property type="evidence" value="ECO:0007669"/>
    <property type="project" value="InterPro"/>
</dbReference>
<reference evidence="8 9" key="1">
    <citation type="submission" date="2015-10" db="EMBL/GenBank/DDBJ databases">
        <title>Full genome of DAOMC 229536 Phialocephala scopiformis, a fungal endophyte of spruce producing the potent anti-insectan compound rugulosin.</title>
        <authorList>
            <consortium name="DOE Joint Genome Institute"/>
            <person name="Walker A.K."/>
            <person name="Frasz S.L."/>
            <person name="Seifert K.A."/>
            <person name="Miller J.D."/>
            <person name="Mondo S.J."/>
            <person name="Labutti K."/>
            <person name="Lipzen A."/>
            <person name="Dockter R."/>
            <person name="Kennedy M."/>
            <person name="Grigoriev I.V."/>
            <person name="Spatafora J.W."/>
        </authorList>
    </citation>
    <scope>NUCLEOTIDE SEQUENCE [LARGE SCALE GENOMIC DNA]</scope>
    <source>
        <strain evidence="8 9">CBS 120377</strain>
    </source>
</reference>
<dbReference type="KEGG" id="psco:LY89DRAFT_738954"/>
<dbReference type="AlphaFoldDB" id="A0A194WU83"/>
<dbReference type="EMBL" id="KQ947426">
    <property type="protein sequence ID" value="KUJ11521.1"/>
    <property type="molecule type" value="Genomic_DNA"/>
</dbReference>
<evidence type="ECO:0000313" key="9">
    <source>
        <dbReference type="Proteomes" id="UP000070700"/>
    </source>
</evidence>
<evidence type="ECO:0000256" key="5">
    <source>
        <dbReference type="ARBA" id="ARBA00023136"/>
    </source>
</evidence>
<organism evidence="8 9">
    <name type="scientific">Mollisia scopiformis</name>
    <name type="common">Conifer needle endophyte fungus</name>
    <name type="synonym">Phialocephala scopiformis</name>
    <dbReference type="NCBI Taxonomy" id="149040"/>
    <lineage>
        <taxon>Eukaryota</taxon>
        <taxon>Fungi</taxon>
        <taxon>Dikarya</taxon>
        <taxon>Ascomycota</taxon>
        <taxon>Pezizomycotina</taxon>
        <taxon>Leotiomycetes</taxon>
        <taxon>Helotiales</taxon>
        <taxon>Mollisiaceae</taxon>
        <taxon>Mollisia</taxon>
    </lineage>
</organism>
<dbReference type="Gene3D" id="1.20.144.10">
    <property type="entry name" value="Phosphatidic acid phosphatase type 2/haloperoxidase"/>
    <property type="match status" value="1"/>
</dbReference>
<comment type="subcellular location">
    <subcellularLocation>
        <location evidence="1">Membrane</location>
        <topology evidence="1">Multi-pass membrane protein</topology>
    </subcellularLocation>
</comment>
<protein>
    <recommendedName>
        <fullName evidence="7">Phosphatidic acid phosphatase type 2/haloperoxidase domain-containing protein</fullName>
    </recommendedName>
</protein>
<feature type="transmembrane region" description="Helical" evidence="6">
    <location>
        <begin position="283"/>
        <end position="301"/>
    </location>
</feature>
<dbReference type="PANTHER" id="PTHR10165:SF154">
    <property type="entry name" value="PAP2 DOMAIN PROTEIN (AFU_ORTHOLOGUE AFUA_1G09730)"/>
    <property type="match status" value="1"/>
</dbReference>
<dbReference type="PANTHER" id="PTHR10165">
    <property type="entry name" value="LIPID PHOSPHATE PHOSPHATASE"/>
    <property type="match status" value="1"/>
</dbReference>
<dbReference type="Pfam" id="PF01569">
    <property type="entry name" value="PAP2"/>
    <property type="match status" value="1"/>
</dbReference>
<dbReference type="InterPro" id="IPR036938">
    <property type="entry name" value="PAP2/HPO_sf"/>
</dbReference>
<feature type="transmembrane region" description="Helical" evidence="6">
    <location>
        <begin position="98"/>
        <end position="119"/>
    </location>
</feature>
<keyword evidence="3 6" id="KW-0812">Transmembrane</keyword>
<dbReference type="RefSeq" id="XP_018065876.1">
    <property type="nucleotide sequence ID" value="XM_018220423.1"/>
</dbReference>
<gene>
    <name evidence="8" type="ORF">LY89DRAFT_738954</name>
</gene>
<keyword evidence="9" id="KW-1185">Reference proteome</keyword>
<keyword evidence="4 6" id="KW-1133">Transmembrane helix</keyword>
<dbReference type="SUPFAM" id="SSF48317">
    <property type="entry name" value="Acid phosphatase/Vanadium-dependent haloperoxidase"/>
    <property type="match status" value="1"/>
</dbReference>
<keyword evidence="5 6" id="KW-0472">Membrane</keyword>